<dbReference type="KEGG" id="bze:COCCADRAFT_36165"/>
<name>W6YRI2_COCC2</name>
<dbReference type="HOGENOM" id="CLU_1299497_0_0_1"/>
<reference evidence="2 3" key="1">
    <citation type="journal article" date="2013" name="PLoS Genet.">
        <title>Comparative genome structure, secondary metabolite, and effector coding capacity across Cochliobolus pathogens.</title>
        <authorList>
            <person name="Condon B.J."/>
            <person name="Leng Y."/>
            <person name="Wu D."/>
            <person name="Bushley K.E."/>
            <person name="Ohm R.A."/>
            <person name="Otillar R."/>
            <person name="Martin J."/>
            <person name="Schackwitz W."/>
            <person name="Grimwood J."/>
            <person name="MohdZainudin N."/>
            <person name="Xue C."/>
            <person name="Wang R."/>
            <person name="Manning V.A."/>
            <person name="Dhillon B."/>
            <person name="Tu Z.J."/>
            <person name="Steffenson B.J."/>
            <person name="Salamov A."/>
            <person name="Sun H."/>
            <person name="Lowry S."/>
            <person name="LaButti K."/>
            <person name="Han J."/>
            <person name="Copeland A."/>
            <person name="Lindquist E."/>
            <person name="Barry K."/>
            <person name="Schmutz J."/>
            <person name="Baker S.E."/>
            <person name="Ciuffetti L.M."/>
            <person name="Grigoriev I.V."/>
            <person name="Zhong S."/>
            <person name="Turgeon B.G."/>
        </authorList>
    </citation>
    <scope>NUCLEOTIDE SEQUENCE [LARGE SCALE GENOMIC DNA]</scope>
    <source>
        <strain evidence="2 3">26-R-13</strain>
    </source>
</reference>
<protein>
    <submittedName>
        <fullName evidence="2">Uncharacterized protein</fullName>
    </submittedName>
</protein>
<evidence type="ECO:0000313" key="3">
    <source>
        <dbReference type="Proteomes" id="UP000053841"/>
    </source>
</evidence>
<keyword evidence="1" id="KW-0472">Membrane</keyword>
<dbReference type="GeneID" id="19148219"/>
<dbReference type="Proteomes" id="UP000053841">
    <property type="component" value="Unassembled WGS sequence"/>
</dbReference>
<dbReference type="OrthoDB" id="10434260at2759"/>
<dbReference type="EMBL" id="KI964597">
    <property type="protein sequence ID" value="EUC34106.1"/>
    <property type="molecule type" value="Genomic_DNA"/>
</dbReference>
<keyword evidence="3" id="KW-1185">Reference proteome</keyword>
<keyword evidence="1" id="KW-0812">Transmembrane</keyword>
<proteinExistence type="predicted"/>
<sequence length="213" mass="22526">MAAPCPWAPTSQPASQRHTEPNIVACCYPAAAAVVVVVVVVVVVANAYKAPLPSPPHWTCNVQYCSTPATDRQSPVARRRPMAAVAATAAKCFRLKCLPDLLMLTAESPRPELALVSLVSHGVVITACPCQEGSYHYHQTSPILHSPCFPSTPLAKPPGAQSPTHPVTASSRLAPAVTTLWALLVSLRAKQRQTIASFKTASSPTRAVLKLAP</sequence>
<dbReference type="RefSeq" id="XP_007711588.1">
    <property type="nucleotide sequence ID" value="XM_007713398.1"/>
</dbReference>
<keyword evidence="1" id="KW-1133">Transmembrane helix</keyword>
<evidence type="ECO:0000256" key="1">
    <source>
        <dbReference type="SAM" id="Phobius"/>
    </source>
</evidence>
<dbReference type="AlphaFoldDB" id="W6YRI2"/>
<gene>
    <name evidence="2" type="ORF">COCCADRAFT_36165</name>
</gene>
<accession>W6YRI2</accession>
<feature type="transmembrane region" description="Helical" evidence="1">
    <location>
        <begin position="22"/>
        <end position="48"/>
    </location>
</feature>
<organism evidence="2 3">
    <name type="scientific">Cochliobolus carbonum (strain 26-R-13)</name>
    <name type="common">Maize leaf spot fungus</name>
    <name type="synonym">Bipolaris zeicola</name>
    <dbReference type="NCBI Taxonomy" id="930089"/>
    <lineage>
        <taxon>Eukaryota</taxon>
        <taxon>Fungi</taxon>
        <taxon>Dikarya</taxon>
        <taxon>Ascomycota</taxon>
        <taxon>Pezizomycotina</taxon>
        <taxon>Dothideomycetes</taxon>
        <taxon>Pleosporomycetidae</taxon>
        <taxon>Pleosporales</taxon>
        <taxon>Pleosporineae</taxon>
        <taxon>Pleosporaceae</taxon>
        <taxon>Bipolaris</taxon>
    </lineage>
</organism>
<evidence type="ECO:0000313" key="2">
    <source>
        <dbReference type="EMBL" id="EUC34106.1"/>
    </source>
</evidence>